<evidence type="ECO:0000256" key="1">
    <source>
        <dbReference type="SAM" id="MobiDB-lite"/>
    </source>
</evidence>
<accession>A0A5D3C992</accession>
<evidence type="ECO:0008006" key="6">
    <source>
        <dbReference type="Google" id="ProtNLM"/>
    </source>
</evidence>
<evidence type="ECO:0000313" key="4">
    <source>
        <dbReference type="Proteomes" id="UP000321393"/>
    </source>
</evidence>
<name>A0A5D3C992_CUCMM</name>
<dbReference type="PANTHER" id="PTHR48258">
    <property type="entry name" value="DUF4218 DOMAIN-CONTAINING PROTEIN-RELATED"/>
    <property type="match status" value="1"/>
</dbReference>
<reference evidence="4 5" key="1">
    <citation type="submission" date="2019-08" db="EMBL/GenBank/DDBJ databases">
        <title>Draft genome sequences of two oriental melons (Cucumis melo L. var makuwa).</title>
        <authorList>
            <person name="Kwon S.-Y."/>
        </authorList>
    </citation>
    <scope>NUCLEOTIDE SEQUENCE [LARGE SCALE GENOMIC DNA]</scope>
    <source>
        <strain evidence="5">cv. Chang Bougi</strain>
        <strain evidence="4">cv. SW 3</strain>
        <tissue evidence="3">Leaf</tissue>
    </source>
</reference>
<evidence type="ECO:0000313" key="2">
    <source>
        <dbReference type="EMBL" id="KAA0048719.1"/>
    </source>
</evidence>
<dbReference type="Proteomes" id="UP000321947">
    <property type="component" value="Unassembled WGS sequence"/>
</dbReference>
<organism evidence="3 5">
    <name type="scientific">Cucumis melo var. makuwa</name>
    <name type="common">Oriental melon</name>
    <dbReference type="NCBI Taxonomy" id="1194695"/>
    <lineage>
        <taxon>Eukaryota</taxon>
        <taxon>Viridiplantae</taxon>
        <taxon>Streptophyta</taxon>
        <taxon>Embryophyta</taxon>
        <taxon>Tracheophyta</taxon>
        <taxon>Spermatophyta</taxon>
        <taxon>Magnoliopsida</taxon>
        <taxon>eudicotyledons</taxon>
        <taxon>Gunneridae</taxon>
        <taxon>Pentapetalae</taxon>
        <taxon>rosids</taxon>
        <taxon>fabids</taxon>
        <taxon>Cucurbitales</taxon>
        <taxon>Cucurbitaceae</taxon>
        <taxon>Benincaseae</taxon>
        <taxon>Cucumis</taxon>
    </lineage>
</organism>
<dbReference type="Proteomes" id="UP000321393">
    <property type="component" value="Unassembled WGS sequence"/>
</dbReference>
<protein>
    <recommendedName>
        <fullName evidence="6">CACTA en-spm transposon protein</fullName>
    </recommendedName>
</protein>
<feature type="compositionally biased region" description="Low complexity" evidence="1">
    <location>
        <begin position="254"/>
        <end position="265"/>
    </location>
</feature>
<dbReference type="PANTHER" id="PTHR48258:SF6">
    <property type="entry name" value="LEUCINE-RICH REPEAT DOMAIN, L DOMAIN-CONTAINING PROTEIN"/>
    <property type="match status" value="1"/>
</dbReference>
<dbReference type="AlphaFoldDB" id="A0A5D3C992"/>
<sequence length="277" mass="31321">MNCLPPCPVVVAFAAVCRHAVRGGGFIVELKFEREFMVELKFEGGDVYPTVMVLELRESANLSDDFFSFAMGPSFHVRCYNGCFVGGLRFHTFELDSRRTTQNSGVMVIGESDASGSGNNNFYCVLNEVLPVQYPLGRNVWLFKYQCCASRPNKRIWDVPEVEDVENDHINVLEIVVSHRVDDHIKDETLCKTDVDPTIVERPVVCHVIDDFIDDVDEHLSHANIMSYQRNNFLEMDTMFLEFKDDLDNLAERSSSVGDNVVSSSQPPGTPTPKRRV</sequence>
<evidence type="ECO:0000313" key="3">
    <source>
        <dbReference type="EMBL" id="TYK07910.1"/>
    </source>
</evidence>
<dbReference type="OrthoDB" id="1719384at2759"/>
<comment type="caution">
    <text evidence="3">The sequence shown here is derived from an EMBL/GenBank/DDBJ whole genome shotgun (WGS) entry which is preliminary data.</text>
</comment>
<gene>
    <name evidence="3" type="ORF">E5676_scaffold265G00200</name>
    <name evidence="2" type="ORF">E6C27_scaffold43G00120</name>
</gene>
<evidence type="ECO:0000313" key="5">
    <source>
        <dbReference type="Proteomes" id="UP000321947"/>
    </source>
</evidence>
<dbReference type="EMBL" id="SSTD01012952">
    <property type="protein sequence ID" value="TYK07910.1"/>
    <property type="molecule type" value="Genomic_DNA"/>
</dbReference>
<feature type="region of interest" description="Disordered" evidence="1">
    <location>
        <begin position="254"/>
        <end position="277"/>
    </location>
</feature>
<dbReference type="EMBL" id="SSTE01012402">
    <property type="protein sequence ID" value="KAA0048719.1"/>
    <property type="molecule type" value="Genomic_DNA"/>
</dbReference>
<proteinExistence type="predicted"/>